<dbReference type="PANTHER" id="PTHR36206:SF14">
    <property type="entry name" value="ZN(2)-C6 FUNGAL-TYPE DOMAIN-CONTAINING PROTEIN-RELATED"/>
    <property type="match status" value="1"/>
</dbReference>
<evidence type="ECO:0000256" key="4">
    <source>
        <dbReference type="ARBA" id="ARBA00023125"/>
    </source>
</evidence>
<dbReference type="PROSITE" id="PS50048">
    <property type="entry name" value="ZN2_CY6_FUNGAL_2"/>
    <property type="match status" value="1"/>
</dbReference>
<evidence type="ECO:0000313" key="9">
    <source>
        <dbReference type="Proteomes" id="UP001215712"/>
    </source>
</evidence>
<dbReference type="GO" id="GO:0008270">
    <property type="term" value="F:zinc ion binding"/>
    <property type="evidence" value="ECO:0007669"/>
    <property type="project" value="InterPro"/>
</dbReference>
<proteinExistence type="predicted"/>
<gene>
    <name evidence="8" type="ORF">N7493_002826</name>
</gene>
<comment type="caution">
    <text evidence="8">The sequence shown here is derived from an EMBL/GenBank/DDBJ whole genome shotgun (WGS) entry which is preliminary data.</text>
</comment>
<evidence type="ECO:0000256" key="6">
    <source>
        <dbReference type="ARBA" id="ARBA00023242"/>
    </source>
</evidence>
<dbReference type="Proteomes" id="UP001215712">
    <property type="component" value="Unassembled WGS sequence"/>
</dbReference>
<keyword evidence="2" id="KW-0862">Zinc</keyword>
<reference evidence="8" key="1">
    <citation type="journal article" date="2023" name="IMA Fungus">
        <title>Comparative genomic study of the Penicillium genus elucidates a diverse pangenome and 15 lateral gene transfer events.</title>
        <authorList>
            <person name="Petersen C."/>
            <person name="Sorensen T."/>
            <person name="Nielsen M.R."/>
            <person name="Sondergaard T.E."/>
            <person name="Sorensen J.L."/>
            <person name="Fitzpatrick D.A."/>
            <person name="Frisvad J.C."/>
            <person name="Nielsen K.L."/>
        </authorList>
    </citation>
    <scope>NUCLEOTIDE SEQUENCE</scope>
    <source>
        <strain evidence="8">IBT 17514</strain>
    </source>
</reference>
<evidence type="ECO:0000256" key="1">
    <source>
        <dbReference type="ARBA" id="ARBA00022723"/>
    </source>
</evidence>
<keyword evidence="1" id="KW-0479">Metal-binding</keyword>
<dbReference type="EMBL" id="JAQJAN010000003">
    <property type="protein sequence ID" value="KAJ5734040.1"/>
    <property type="molecule type" value="Genomic_DNA"/>
</dbReference>
<dbReference type="Gene3D" id="4.10.240.10">
    <property type="entry name" value="Zn(2)-C6 fungal-type DNA-binding domain"/>
    <property type="match status" value="1"/>
</dbReference>
<protein>
    <recommendedName>
        <fullName evidence="7">Zn(2)-C6 fungal-type domain-containing protein</fullName>
    </recommendedName>
</protein>
<keyword evidence="6" id="KW-0539">Nucleus</keyword>
<evidence type="ECO:0000313" key="8">
    <source>
        <dbReference type="EMBL" id="KAJ5734040.1"/>
    </source>
</evidence>
<dbReference type="GO" id="GO:0003677">
    <property type="term" value="F:DNA binding"/>
    <property type="evidence" value="ECO:0007669"/>
    <property type="project" value="UniProtKB-KW"/>
</dbReference>
<dbReference type="InterPro" id="IPR036864">
    <property type="entry name" value="Zn2-C6_fun-type_DNA-bd_sf"/>
</dbReference>
<keyword evidence="5" id="KW-0804">Transcription</keyword>
<dbReference type="SMART" id="SM00066">
    <property type="entry name" value="GAL4"/>
    <property type="match status" value="1"/>
</dbReference>
<dbReference type="PROSITE" id="PS00463">
    <property type="entry name" value="ZN2_CY6_FUNGAL_1"/>
    <property type="match status" value="1"/>
</dbReference>
<dbReference type="AlphaFoldDB" id="A0AAD6HSN0"/>
<dbReference type="InterPro" id="IPR052360">
    <property type="entry name" value="Transcr_Regulatory_Proteins"/>
</dbReference>
<feature type="domain" description="Zn(2)-C6 fungal-type" evidence="7">
    <location>
        <begin position="22"/>
        <end position="52"/>
    </location>
</feature>
<keyword evidence="4" id="KW-0238">DNA-binding</keyword>
<accession>A0AAD6HSN0</accession>
<name>A0AAD6HSN0_9EURO</name>
<keyword evidence="9" id="KW-1185">Reference proteome</keyword>
<dbReference type="Pfam" id="PF00172">
    <property type="entry name" value="Zn_clus"/>
    <property type="match status" value="1"/>
</dbReference>
<dbReference type="CDD" id="cd00067">
    <property type="entry name" value="GAL4"/>
    <property type="match status" value="1"/>
</dbReference>
<evidence type="ECO:0000259" key="7">
    <source>
        <dbReference type="PROSITE" id="PS50048"/>
    </source>
</evidence>
<dbReference type="InterPro" id="IPR001138">
    <property type="entry name" value="Zn2Cys6_DnaBD"/>
</dbReference>
<keyword evidence="3" id="KW-0805">Transcription regulation</keyword>
<organism evidence="8 9">
    <name type="scientific">Penicillium malachiteum</name>
    <dbReference type="NCBI Taxonomy" id="1324776"/>
    <lineage>
        <taxon>Eukaryota</taxon>
        <taxon>Fungi</taxon>
        <taxon>Dikarya</taxon>
        <taxon>Ascomycota</taxon>
        <taxon>Pezizomycotina</taxon>
        <taxon>Eurotiomycetes</taxon>
        <taxon>Eurotiomycetidae</taxon>
        <taxon>Eurotiales</taxon>
        <taxon>Aspergillaceae</taxon>
        <taxon>Penicillium</taxon>
    </lineage>
</organism>
<sequence length="600" mass="67107">MSPRVSTNLILSPGRPLKSKLGCKTCKIRRVKCGEEKPSCLRCTQTGRKCDYGSNKSSSDLILSRALASPLSSTPNTISRERRAFAYYFQCAATSVGGGLDVDFWLHIVPQVCRREPAVWDAMICISALCETPDSNTAPTSLQQVSRSSSQNRQDALDWYSRSVSGVRQGIERGNVDAFVGLITCVLFICIESLLGSIEEVMRLYAQGVQLIATLREQKAYDKLTLLRETVIPIFVRLGIFSPQSSWPSAMSLLSETAYGERAPFSRPGFPSLKAARDAIVVLAAEIPIMENECESYLQSSHAWYISEDLMDRQRSLSARLADWQISFTNLMKSEQNGKESLSPTQISISALLLTYHEMLFVILSVCVSPVRVSTDAYTQNFRIIVEQASIALTNSVQNNGALSPYTFEISVGLPLWFTCLRCREPIIRRVALSLLASSHRIQGLSKREHGITLVEKIMELEEAHFISTSPSNLTPNTTEGITTPTNEQPWPYYSDMSSPSSPFKALNIKAPSIPSPPLTDVDQESATQFMGFIPQEARIRPHGIFRPRDGYPSGKTRDDFAHWGRDDDQFYMEFSWNECDESDQTWRMVFGYVPIDIMP</sequence>
<dbReference type="PANTHER" id="PTHR36206">
    <property type="entry name" value="ASPERCRYPTIN BIOSYNTHESIS CLUSTER-SPECIFIC TRANSCRIPTION REGULATOR ATNN-RELATED"/>
    <property type="match status" value="1"/>
</dbReference>
<reference evidence="8" key="2">
    <citation type="submission" date="2023-01" db="EMBL/GenBank/DDBJ databases">
        <authorList>
            <person name="Petersen C."/>
        </authorList>
    </citation>
    <scope>NUCLEOTIDE SEQUENCE</scope>
    <source>
        <strain evidence="8">IBT 17514</strain>
    </source>
</reference>
<evidence type="ECO:0000256" key="2">
    <source>
        <dbReference type="ARBA" id="ARBA00022833"/>
    </source>
</evidence>
<dbReference type="GO" id="GO:0000981">
    <property type="term" value="F:DNA-binding transcription factor activity, RNA polymerase II-specific"/>
    <property type="evidence" value="ECO:0007669"/>
    <property type="project" value="InterPro"/>
</dbReference>
<evidence type="ECO:0000256" key="5">
    <source>
        <dbReference type="ARBA" id="ARBA00023163"/>
    </source>
</evidence>
<dbReference type="SUPFAM" id="SSF57701">
    <property type="entry name" value="Zn2/Cys6 DNA-binding domain"/>
    <property type="match status" value="1"/>
</dbReference>
<evidence type="ECO:0000256" key="3">
    <source>
        <dbReference type="ARBA" id="ARBA00023015"/>
    </source>
</evidence>